<feature type="binding site" evidence="7">
    <location>
        <position position="36"/>
    </location>
    <ligand>
        <name>Zn(2+)</name>
        <dbReference type="ChEBI" id="CHEBI:29105"/>
    </ligand>
</feature>
<dbReference type="Proteomes" id="UP000034723">
    <property type="component" value="Chromosome"/>
</dbReference>
<dbReference type="InterPro" id="IPR001209">
    <property type="entry name" value="Ribosomal_uS14"/>
</dbReference>
<dbReference type="SUPFAM" id="SSF57716">
    <property type="entry name" value="Glucocorticoid receptor-like (DNA-binding domain)"/>
    <property type="match status" value="1"/>
</dbReference>
<dbReference type="Gene3D" id="4.10.830.10">
    <property type="entry name" value="30s Ribosomal Protein S14, Chain N"/>
    <property type="match status" value="1"/>
</dbReference>
<dbReference type="InterPro" id="IPR043140">
    <property type="entry name" value="Ribosomal_uS14_sf"/>
</dbReference>
<comment type="similarity">
    <text evidence="7">Belongs to the universal ribosomal protein uS14 family. Zinc-binding uS14 subfamily.</text>
</comment>
<evidence type="ECO:0000313" key="8">
    <source>
        <dbReference type="EMBL" id="AKG92273.1"/>
    </source>
</evidence>
<reference evidence="8 9" key="1">
    <citation type="submission" date="2015-04" db="EMBL/GenBank/DDBJ databases">
        <title>The complete genome sequence of the hyperthermophilic, obligate iron-reducing archaeon Geoglobus ahangari strain 234T.</title>
        <authorList>
            <person name="Manzella M.P."/>
            <person name="Holmes D.E."/>
            <person name="Rocheleau J.M."/>
            <person name="Chung A."/>
            <person name="Reguera G."/>
            <person name="Kashefi K."/>
        </authorList>
    </citation>
    <scope>NUCLEOTIDE SEQUENCE [LARGE SCALE GENOMIC DNA]</scope>
    <source>
        <strain evidence="8 9">234</strain>
    </source>
</reference>
<evidence type="ECO:0000256" key="5">
    <source>
        <dbReference type="ARBA" id="ARBA00022980"/>
    </source>
</evidence>
<dbReference type="InterPro" id="IPR023676">
    <property type="entry name" value="Ribosomal_uS14_arc"/>
</dbReference>
<dbReference type="EMBL" id="CP011267">
    <property type="protein sequence ID" value="AKG92273.1"/>
    <property type="molecule type" value="Genomic_DNA"/>
</dbReference>
<dbReference type="AlphaFoldDB" id="A0A0F7IH65"/>
<dbReference type="FunFam" id="4.10.830.10:FF:000002">
    <property type="entry name" value="40S ribosomal protein S29"/>
    <property type="match status" value="1"/>
</dbReference>
<accession>A0A0F7IH65</accession>
<comment type="cofactor">
    <cofactor evidence="7">
        <name>Zn(2+)</name>
        <dbReference type="ChEBI" id="CHEBI:29105"/>
    </cofactor>
    <text evidence="7">Binds 1 zinc ion per subunit.</text>
</comment>
<dbReference type="InParanoid" id="A0A0F7IH65"/>
<dbReference type="PROSITE" id="PS00527">
    <property type="entry name" value="RIBOSOMAL_S14"/>
    <property type="match status" value="1"/>
</dbReference>
<dbReference type="FunCoup" id="A0A0F7IH65">
    <property type="interactions" value="122"/>
</dbReference>
<dbReference type="HAMAP" id="MF_01364_A">
    <property type="entry name" value="Ribosomal_uS14_2_A"/>
    <property type="match status" value="1"/>
</dbReference>
<keyword evidence="5 7" id="KW-0689">Ribosomal protein</keyword>
<dbReference type="KEGG" id="gah:GAH_00374"/>
<keyword evidence="2 7" id="KW-0699">rRNA-binding</keyword>
<organism evidence="8 9">
    <name type="scientific">Geoglobus ahangari</name>
    <dbReference type="NCBI Taxonomy" id="113653"/>
    <lineage>
        <taxon>Archaea</taxon>
        <taxon>Methanobacteriati</taxon>
        <taxon>Methanobacteriota</taxon>
        <taxon>Archaeoglobi</taxon>
        <taxon>Archaeoglobales</taxon>
        <taxon>Archaeoglobaceae</taxon>
        <taxon>Geoglobus</taxon>
    </lineage>
</organism>
<dbReference type="PATRIC" id="fig|113653.22.peg.379"/>
<dbReference type="GO" id="GO:0022627">
    <property type="term" value="C:cytosolic small ribosomal subunit"/>
    <property type="evidence" value="ECO:0007669"/>
    <property type="project" value="TreeGrafter"/>
</dbReference>
<comment type="subunit">
    <text evidence="7">Part of the 30S ribosomal subunit.</text>
</comment>
<evidence type="ECO:0000256" key="4">
    <source>
        <dbReference type="ARBA" id="ARBA00022884"/>
    </source>
</evidence>
<keyword evidence="6 7" id="KW-0687">Ribonucleoprotein</keyword>
<evidence type="ECO:0000256" key="7">
    <source>
        <dbReference type="HAMAP-Rule" id="MF_01364"/>
    </source>
</evidence>
<dbReference type="NCBIfam" id="NF004424">
    <property type="entry name" value="PRK05766.1"/>
    <property type="match status" value="1"/>
</dbReference>
<dbReference type="InterPro" id="IPR039744">
    <property type="entry name" value="RIbosomal_uS14_euk_arc"/>
</dbReference>
<dbReference type="GO" id="GO:0019843">
    <property type="term" value="F:rRNA binding"/>
    <property type="evidence" value="ECO:0007669"/>
    <property type="project" value="UniProtKB-UniRule"/>
</dbReference>
<dbReference type="GO" id="GO:0008270">
    <property type="term" value="F:zinc ion binding"/>
    <property type="evidence" value="ECO:0007669"/>
    <property type="project" value="UniProtKB-UniRule"/>
</dbReference>
<feature type="binding site" evidence="7">
    <location>
        <position position="21"/>
    </location>
    <ligand>
        <name>Zn(2+)</name>
        <dbReference type="ChEBI" id="CHEBI:29105"/>
    </ligand>
</feature>
<evidence type="ECO:0000256" key="6">
    <source>
        <dbReference type="ARBA" id="ARBA00023274"/>
    </source>
</evidence>
<protein>
    <recommendedName>
        <fullName evidence="7">Small ribosomal subunit protein uS14</fullName>
    </recommendedName>
</protein>
<name>A0A0F7IH65_9EURY</name>
<dbReference type="PANTHER" id="PTHR12010:SF2">
    <property type="entry name" value="40S RIBOSOMAL PROTEIN S29"/>
    <property type="match status" value="1"/>
</dbReference>
<dbReference type="STRING" id="113653.GAH_00374"/>
<feature type="binding site" evidence="7">
    <location>
        <position position="39"/>
    </location>
    <ligand>
        <name>Zn(2+)</name>
        <dbReference type="ChEBI" id="CHEBI:29105"/>
    </ligand>
</feature>
<evidence type="ECO:0000256" key="3">
    <source>
        <dbReference type="ARBA" id="ARBA00022833"/>
    </source>
</evidence>
<comment type="function">
    <text evidence="7">Binds 16S rRNA, required for the assembly of 30S particles.</text>
</comment>
<dbReference type="GO" id="GO:0002181">
    <property type="term" value="P:cytoplasmic translation"/>
    <property type="evidence" value="ECO:0007669"/>
    <property type="project" value="TreeGrafter"/>
</dbReference>
<evidence type="ECO:0000313" key="9">
    <source>
        <dbReference type="Proteomes" id="UP000034723"/>
    </source>
</evidence>
<evidence type="ECO:0000256" key="2">
    <source>
        <dbReference type="ARBA" id="ARBA00022730"/>
    </source>
</evidence>
<dbReference type="HOGENOM" id="CLU_177289_2_2_2"/>
<keyword evidence="3 7" id="KW-0862">Zinc</keyword>
<dbReference type="PANTHER" id="PTHR12010">
    <property type="entry name" value="40S RIBOSOMAL PROTEIN S29"/>
    <property type="match status" value="1"/>
</dbReference>
<keyword evidence="9" id="KW-1185">Reference proteome</keyword>
<feature type="binding site" evidence="7">
    <location>
        <position position="18"/>
    </location>
    <ligand>
        <name>Zn(2+)</name>
        <dbReference type="ChEBI" id="CHEBI:29105"/>
    </ligand>
</feature>
<dbReference type="InterPro" id="IPR018271">
    <property type="entry name" value="Ribosomal_uS14_CS"/>
</dbReference>
<gene>
    <name evidence="7" type="primary">rps14</name>
    <name evidence="8" type="ORF">GAH_00374</name>
</gene>
<dbReference type="GO" id="GO:0003735">
    <property type="term" value="F:structural constituent of ribosome"/>
    <property type="evidence" value="ECO:0007669"/>
    <property type="project" value="InterPro"/>
</dbReference>
<keyword evidence="4 7" id="KW-0694">RNA-binding</keyword>
<keyword evidence="1 7" id="KW-0479">Metal-binding</keyword>
<proteinExistence type="inferred from homology"/>
<evidence type="ECO:0000256" key="1">
    <source>
        <dbReference type="ARBA" id="ARBA00022723"/>
    </source>
</evidence>
<sequence>MIMAKERTKKFGRNANPCRRCGRKRGVVRKYGLYLCRQCFREVAKELGFKKYW</sequence>
<dbReference type="Pfam" id="PF00253">
    <property type="entry name" value="Ribosomal_S14"/>
    <property type="match status" value="1"/>
</dbReference>